<dbReference type="SUPFAM" id="SSF49464">
    <property type="entry name" value="Carboxypeptidase regulatory domain-like"/>
    <property type="match status" value="1"/>
</dbReference>
<reference evidence="4 5" key="2">
    <citation type="submission" date="2020-08" db="EMBL/GenBank/DDBJ databases">
        <authorList>
            <person name="Partida-Martinez L."/>
            <person name="Huntemann M."/>
            <person name="Clum A."/>
            <person name="Wang J."/>
            <person name="Palaniappan K."/>
            <person name="Ritter S."/>
            <person name="Chen I.-M."/>
            <person name="Stamatis D."/>
            <person name="Reddy T."/>
            <person name="O'Malley R."/>
            <person name="Daum C."/>
            <person name="Shapiro N."/>
            <person name="Ivanova N."/>
            <person name="Kyrpides N."/>
            <person name="Woyke T."/>
        </authorList>
    </citation>
    <scope>NUCLEOTIDE SEQUENCE [LARGE SCALE GENOMIC DNA]</scope>
    <source>
        <strain evidence="4 5">AS2.23</strain>
    </source>
</reference>
<reference evidence="4 5" key="1">
    <citation type="submission" date="2020-08" db="EMBL/GenBank/DDBJ databases">
        <title>The Agave Microbiome: Exploring the role of microbial communities in plant adaptations to desert environments.</title>
        <authorList>
            <person name="Partida-Martinez L.P."/>
        </authorList>
    </citation>
    <scope>NUCLEOTIDE SEQUENCE [LARGE SCALE GENOMIC DNA]</scope>
    <source>
        <strain evidence="4 5">AS2.23</strain>
    </source>
</reference>
<feature type="domain" description="Lipid/polyisoprenoid-binding YceI-like" evidence="3">
    <location>
        <begin position="115"/>
        <end position="282"/>
    </location>
</feature>
<proteinExistence type="inferred from homology"/>
<evidence type="ECO:0000256" key="1">
    <source>
        <dbReference type="ARBA" id="ARBA00008812"/>
    </source>
</evidence>
<dbReference type="InterPro" id="IPR036761">
    <property type="entry name" value="TTHA0802/YceI-like_sf"/>
</dbReference>
<name>A0A7W4TMX7_KINRA</name>
<dbReference type="AlphaFoldDB" id="A0A7W4TMX7"/>
<dbReference type="SUPFAM" id="SSF101874">
    <property type="entry name" value="YceI-like"/>
    <property type="match status" value="1"/>
</dbReference>
<dbReference type="Gene3D" id="2.60.40.1120">
    <property type="entry name" value="Carboxypeptidase-like, regulatory domain"/>
    <property type="match status" value="1"/>
</dbReference>
<accession>A0A7W4TMX7</accession>
<dbReference type="Pfam" id="PF04264">
    <property type="entry name" value="YceI"/>
    <property type="match status" value="1"/>
</dbReference>
<evidence type="ECO:0000313" key="5">
    <source>
        <dbReference type="Proteomes" id="UP000533269"/>
    </source>
</evidence>
<dbReference type="PANTHER" id="PTHR34406:SF1">
    <property type="entry name" value="PROTEIN YCEI"/>
    <property type="match status" value="1"/>
</dbReference>
<comment type="similarity">
    <text evidence="1">Belongs to the UPF0312 family.</text>
</comment>
<protein>
    <submittedName>
        <fullName evidence="4">Polyisoprenoid-binding protein YceI</fullName>
    </submittedName>
</protein>
<feature type="region of interest" description="Disordered" evidence="2">
    <location>
        <begin position="1"/>
        <end position="23"/>
    </location>
</feature>
<dbReference type="EMBL" id="JACHVY010000002">
    <property type="protein sequence ID" value="MBB2901822.1"/>
    <property type="molecule type" value="Genomic_DNA"/>
</dbReference>
<evidence type="ECO:0000256" key="2">
    <source>
        <dbReference type="SAM" id="MobiDB-lite"/>
    </source>
</evidence>
<dbReference type="SMART" id="SM00867">
    <property type="entry name" value="YceI"/>
    <property type="match status" value="1"/>
</dbReference>
<feature type="compositionally biased region" description="Basic and acidic residues" evidence="2">
    <location>
        <begin position="1"/>
        <end position="11"/>
    </location>
</feature>
<comment type="caution">
    <text evidence="4">The sequence shown here is derived from an EMBL/GenBank/DDBJ whole genome shotgun (WGS) entry which is preliminary data.</text>
</comment>
<evidence type="ECO:0000259" key="3">
    <source>
        <dbReference type="SMART" id="SM00867"/>
    </source>
</evidence>
<dbReference type="Proteomes" id="UP000533269">
    <property type="component" value="Unassembled WGS sequence"/>
</dbReference>
<dbReference type="Gene3D" id="2.40.128.110">
    <property type="entry name" value="Lipid/polyisoprenoid-binding, YceI-like"/>
    <property type="match status" value="1"/>
</dbReference>
<dbReference type="InterPro" id="IPR008969">
    <property type="entry name" value="CarboxyPept-like_regulatory"/>
</dbReference>
<dbReference type="InterPro" id="IPR007372">
    <property type="entry name" value="Lipid/polyisoprenoid-bd_YceI"/>
</dbReference>
<dbReference type="Pfam" id="PF13620">
    <property type="entry name" value="CarboxypepD_reg"/>
    <property type="match status" value="1"/>
</dbReference>
<dbReference type="PANTHER" id="PTHR34406">
    <property type="entry name" value="PROTEIN YCEI"/>
    <property type="match status" value="1"/>
</dbReference>
<organism evidence="4 5">
    <name type="scientific">Kineococcus radiotolerans</name>
    <dbReference type="NCBI Taxonomy" id="131568"/>
    <lineage>
        <taxon>Bacteria</taxon>
        <taxon>Bacillati</taxon>
        <taxon>Actinomycetota</taxon>
        <taxon>Actinomycetes</taxon>
        <taxon>Kineosporiales</taxon>
        <taxon>Kineosporiaceae</taxon>
        <taxon>Kineococcus</taxon>
    </lineage>
</organism>
<evidence type="ECO:0000313" key="4">
    <source>
        <dbReference type="EMBL" id="MBB2901822.1"/>
    </source>
</evidence>
<gene>
    <name evidence="4" type="ORF">FHR75_002637</name>
</gene>
<sequence length="285" mass="29467">MSPDRETDLRADPAAGAQAAVTGEGRVLTREGWPVTGASVTLLGADGSQVARAVTGGDGTFTLLGVPAGAATMLVAAPAHDPRATSVVVPAAGAWSVGEVRLRRQGGSDVPPPGVWAIDVTHSTISATAHHLGLSAVHGRFTGFSGVVTVPEDVTRSTVQVEIDATSIDTGNAQRDEHLRSPDFLDTARFPTLTFSASGVQRGAEGWVLAGDLTLLGTTRPVQLQLSYAGSGPDPWGGTRAAFSATTELHRDDFKMNWNQAVGIGVAVFGTTLKVAIDVQTVLQR</sequence>